<sequence length="1023" mass="106213">MHWWPAQRRDGARLFSPRRDVSCPGGHPHPSGDSVRTELPRPGLLRTLALTVTCAVGCLIPGTAAAAAPDRTAAASAADPVFQQVTLAKGVAEMGEPMTLTVLPDRSVLHTSRDGTVRLTDAAGNTSVAGRLSVYSHDEEGLQGIAADPGFASNRYVYLYYAPQLSTPGGDAPSDGSASDFTPFDGVNRLSRFVLKTDGTLDPASEKKILDVPASRGICCHVGGDIDFDAAGNLYLSTGDDSNPFASDGFTPIDERPSRNPAYDAQRSAGNTNDLRGKVLRIKVDADGSYSVPSGNLFAPGTARTRPEIYAMGFRNPFRMSVDKATGIVYLGDYGPDSGTASPGRGPEGQVEFNRITRAGNYGWPYCTGKNDAYVDYDFATGSSGTTFNCAAPRNTSPRNTGLTDLPPAQPAWIPYNGTSVPEFGGGSESPMGGPVYRYDAASTSEVKFPQEYDGDFFAGEFGRRWIKRIEAGTDGTVHSINSVPWSGTQVMDMAFGPDGALYVLDYGTGYFNGDANSALYRIEHVTGGLAPTAQARADITSGRAPLTVSFSSAGSFDPDGGALTHAWTFGDGATSTAADPSHTYTTNGQYTATLKVTDPTGKTATASVQITVGNTAPTVRLDLPADGSIHDFGDAIPFRVTVTDPEDGTIDCAKVKVSFIVGHDSHGHPQTSATGCTGTLQTLADGEHDPNANIFGVIDAEYTDKGAGGQPALTAHDQHITQPSHRQAEHFGSSSGVDVITHAPAHGGKTVGNVDNGDWISFTPYALAGTGTFTARVSSAGAGGTIEVRAGSPTGTLLGTATVPVTGGWETFQDVTAALHDQPGGSTRLYLVFKGGSGALFDIDEFSFTTSGGGSVPGAVRGVNGKCLDVAGGATGDGTQVQLWTCNGTAAQTWTVGTDGTVRALGKCLDVSGGGAADGTKVQLWTCNGTAAQTWTVGTDGTVRALGKCLDVSGGGAADGTKVQLWTCNGTGAQRWAPQTDGTVRNPQSGKCLDASGGTWNDGTPVHLWTCHTGPNQKWTLP</sequence>
<dbReference type="SMART" id="SM00089">
    <property type="entry name" value="PKD"/>
    <property type="match status" value="1"/>
</dbReference>
<dbReference type="PROSITE" id="PS50093">
    <property type="entry name" value="PKD"/>
    <property type="match status" value="1"/>
</dbReference>
<dbReference type="PANTHER" id="PTHR19328:SF75">
    <property type="entry name" value="ALDOSE SUGAR DEHYDROGENASE YLII"/>
    <property type="match status" value="1"/>
</dbReference>
<dbReference type="InterPro" id="IPR000772">
    <property type="entry name" value="Ricin_B_lectin"/>
</dbReference>
<dbReference type="GO" id="GO:0005975">
    <property type="term" value="P:carbohydrate metabolic process"/>
    <property type="evidence" value="ECO:0007669"/>
    <property type="project" value="UniProtKB-ARBA"/>
</dbReference>
<dbReference type="Pfam" id="PF14200">
    <property type="entry name" value="RicinB_lectin_2"/>
    <property type="match status" value="1"/>
</dbReference>
<comment type="caution">
    <text evidence="5">The sequence shown here is derived from an EMBL/GenBank/DDBJ whole genome shotgun (WGS) entry which is preliminary data.</text>
</comment>
<evidence type="ECO:0000259" key="3">
    <source>
        <dbReference type="PROSITE" id="PS50093"/>
    </source>
</evidence>
<dbReference type="Pfam" id="PF07995">
    <property type="entry name" value="GSDH"/>
    <property type="match status" value="1"/>
</dbReference>
<reference evidence="5 6" key="1">
    <citation type="submission" date="2019-04" db="EMBL/GenBank/DDBJ databases">
        <title>Streptomyces lasaliensis sp. nov., an Actinomycete isolated from soil which produces the polyether antibiotic lasalocid.</title>
        <authorList>
            <person name="Erwin G."/>
            <person name="Haber C."/>
        </authorList>
    </citation>
    <scope>NUCLEOTIDE SEQUENCE [LARGE SCALE GENOMIC DNA]</scope>
    <source>
        <strain evidence="5 6">X-537</strain>
    </source>
</reference>
<dbReference type="CDD" id="cd23451">
    <property type="entry name" value="beta-trefoil_Ricin_laminarinase"/>
    <property type="match status" value="1"/>
</dbReference>
<dbReference type="EMBL" id="SZNQ01000001">
    <property type="protein sequence ID" value="TKT04631.1"/>
    <property type="molecule type" value="Genomic_DNA"/>
</dbReference>
<dbReference type="SUPFAM" id="SSF50952">
    <property type="entry name" value="Soluble quinoprotein glucose dehydrogenase"/>
    <property type="match status" value="1"/>
</dbReference>
<dbReference type="InterPro" id="IPR008979">
    <property type="entry name" value="Galactose-bd-like_sf"/>
</dbReference>
<feature type="region of interest" description="Disordered" evidence="2">
    <location>
        <begin position="15"/>
        <end position="39"/>
    </location>
</feature>
<dbReference type="InterPro" id="IPR005084">
    <property type="entry name" value="CBM6"/>
</dbReference>
<dbReference type="PROSITE" id="PS50231">
    <property type="entry name" value="RICIN_B_LECTIN"/>
    <property type="match status" value="2"/>
</dbReference>
<evidence type="ECO:0000313" key="5">
    <source>
        <dbReference type="EMBL" id="TKT04631.1"/>
    </source>
</evidence>
<feature type="domain" description="PKD" evidence="3">
    <location>
        <begin position="532"/>
        <end position="613"/>
    </location>
</feature>
<dbReference type="Pfam" id="PF03422">
    <property type="entry name" value="CBM_6"/>
    <property type="match status" value="1"/>
</dbReference>
<dbReference type="CDD" id="cd00146">
    <property type="entry name" value="PKD"/>
    <property type="match status" value="1"/>
</dbReference>
<dbReference type="SUPFAM" id="SSF50370">
    <property type="entry name" value="Ricin B-like lectins"/>
    <property type="match status" value="2"/>
</dbReference>
<dbReference type="CDD" id="cd04084">
    <property type="entry name" value="CBM6_xylanase-like"/>
    <property type="match status" value="1"/>
</dbReference>
<dbReference type="Proteomes" id="UP000305929">
    <property type="component" value="Unassembled WGS sequence"/>
</dbReference>
<dbReference type="InterPro" id="IPR022409">
    <property type="entry name" value="PKD/Chitinase_dom"/>
</dbReference>
<dbReference type="InterPro" id="IPR013783">
    <property type="entry name" value="Ig-like_fold"/>
</dbReference>
<dbReference type="SUPFAM" id="SSF49299">
    <property type="entry name" value="PKD domain"/>
    <property type="match status" value="1"/>
</dbReference>
<dbReference type="Gene3D" id="2.60.120.260">
    <property type="entry name" value="Galactose-binding domain-like"/>
    <property type="match status" value="1"/>
</dbReference>
<dbReference type="InterPro" id="IPR006584">
    <property type="entry name" value="Cellulose-bd_IV"/>
</dbReference>
<feature type="domain" description="CBM6" evidence="4">
    <location>
        <begin position="725"/>
        <end position="850"/>
    </location>
</feature>
<dbReference type="OrthoDB" id="6402258at2"/>
<dbReference type="Gene3D" id="2.120.10.30">
    <property type="entry name" value="TolB, C-terminal domain"/>
    <property type="match status" value="1"/>
</dbReference>
<dbReference type="InterPro" id="IPR011042">
    <property type="entry name" value="6-blade_b-propeller_TolB-like"/>
</dbReference>
<organism evidence="5 6">
    <name type="scientific">Streptomyces lasalocidi</name>
    <name type="common">Streptomyces lasaliensis</name>
    <dbReference type="NCBI Taxonomy" id="324833"/>
    <lineage>
        <taxon>Bacteria</taxon>
        <taxon>Bacillati</taxon>
        <taxon>Actinomycetota</taxon>
        <taxon>Actinomycetes</taxon>
        <taxon>Kitasatosporales</taxon>
        <taxon>Streptomycetaceae</taxon>
        <taxon>Streptomyces</taxon>
    </lineage>
</organism>
<dbReference type="Pfam" id="PF18911">
    <property type="entry name" value="PKD_4"/>
    <property type="match status" value="1"/>
</dbReference>
<dbReference type="InterPro" id="IPR035986">
    <property type="entry name" value="PKD_dom_sf"/>
</dbReference>
<evidence type="ECO:0000256" key="2">
    <source>
        <dbReference type="SAM" id="MobiDB-lite"/>
    </source>
</evidence>
<dbReference type="PROSITE" id="PS51175">
    <property type="entry name" value="CBM6"/>
    <property type="match status" value="1"/>
</dbReference>
<dbReference type="Gene3D" id="2.60.40.10">
    <property type="entry name" value="Immunoglobulins"/>
    <property type="match status" value="1"/>
</dbReference>
<dbReference type="InterPro" id="IPR000601">
    <property type="entry name" value="PKD_dom"/>
</dbReference>
<gene>
    <name evidence="5" type="ORF">E4U91_34605</name>
</gene>
<dbReference type="Gene3D" id="2.80.10.50">
    <property type="match status" value="3"/>
</dbReference>
<dbReference type="Pfam" id="PF00652">
    <property type="entry name" value="Ricin_B_lectin"/>
    <property type="match status" value="1"/>
</dbReference>
<dbReference type="InterPro" id="IPR035992">
    <property type="entry name" value="Ricin_B-like_lectins"/>
</dbReference>
<dbReference type="AlphaFoldDB" id="A0A4U5WT45"/>
<evidence type="ECO:0000259" key="4">
    <source>
        <dbReference type="PROSITE" id="PS51175"/>
    </source>
</evidence>
<dbReference type="SMART" id="SM00606">
    <property type="entry name" value="CBD_IV"/>
    <property type="match status" value="1"/>
</dbReference>
<name>A0A4U5WT45_STRLS</name>
<dbReference type="GO" id="GO:0030246">
    <property type="term" value="F:carbohydrate binding"/>
    <property type="evidence" value="ECO:0007669"/>
    <property type="project" value="InterPro"/>
</dbReference>
<dbReference type="InterPro" id="IPR011041">
    <property type="entry name" value="Quinoprot_gluc/sorb_DH_b-prop"/>
</dbReference>
<dbReference type="InterPro" id="IPR012938">
    <property type="entry name" value="Glc/Sorbosone_DH"/>
</dbReference>
<evidence type="ECO:0000256" key="1">
    <source>
        <dbReference type="ARBA" id="ARBA00022729"/>
    </source>
</evidence>
<dbReference type="PANTHER" id="PTHR19328">
    <property type="entry name" value="HEDGEHOG-INTERACTING PROTEIN"/>
    <property type="match status" value="1"/>
</dbReference>
<evidence type="ECO:0000313" key="6">
    <source>
        <dbReference type="Proteomes" id="UP000305929"/>
    </source>
</evidence>
<accession>A0A4U5WT45</accession>
<keyword evidence="6" id="KW-1185">Reference proteome</keyword>
<dbReference type="SMART" id="SM00458">
    <property type="entry name" value="RICIN"/>
    <property type="match status" value="1"/>
</dbReference>
<proteinExistence type="predicted"/>
<keyword evidence="1" id="KW-0732">Signal</keyword>
<protein>
    <submittedName>
        <fullName evidence="5">Carbohydrate-binding protein</fullName>
    </submittedName>
</protein>
<dbReference type="SUPFAM" id="SSF49785">
    <property type="entry name" value="Galactose-binding domain-like"/>
    <property type="match status" value="1"/>
</dbReference>